<name>A0A975CMK6_9FLAO</name>
<evidence type="ECO:0000313" key="4">
    <source>
        <dbReference type="Proteomes" id="UP000663920"/>
    </source>
</evidence>
<keyword evidence="1" id="KW-0732">Signal</keyword>
<dbReference type="NCBIfam" id="TIGR04183">
    <property type="entry name" value="Por_Secre_tail"/>
    <property type="match status" value="1"/>
</dbReference>
<organism evidence="3 4">
    <name type="scientific">Polaribacter cellanae</name>
    <dbReference type="NCBI Taxonomy" id="2818493"/>
    <lineage>
        <taxon>Bacteria</taxon>
        <taxon>Pseudomonadati</taxon>
        <taxon>Bacteroidota</taxon>
        <taxon>Flavobacteriia</taxon>
        <taxon>Flavobacteriales</taxon>
        <taxon>Flavobacteriaceae</taxon>
    </lineage>
</organism>
<evidence type="ECO:0000313" key="3">
    <source>
        <dbReference type="EMBL" id="QTE22398.1"/>
    </source>
</evidence>
<protein>
    <submittedName>
        <fullName evidence="3">T9SS type A sorting domain-containing protein</fullName>
    </submittedName>
</protein>
<evidence type="ECO:0000259" key="2">
    <source>
        <dbReference type="Pfam" id="PF18962"/>
    </source>
</evidence>
<dbReference type="RefSeq" id="WP_208078200.1">
    <property type="nucleotide sequence ID" value="NZ_CP071869.1"/>
</dbReference>
<dbReference type="EMBL" id="CP071869">
    <property type="protein sequence ID" value="QTE22398.1"/>
    <property type="molecule type" value="Genomic_DNA"/>
</dbReference>
<reference evidence="3 4" key="1">
    <citation type="submission" date="2021-03" db="EMBL/GenBank/DDBJ databases">
        <title>Complete genome of Polaribacter_sp.SM13.</title>
        <authorList>
            <person name="Jeong S.W."/>
            <person name="Bae J.W."/>
        </authorList>
    </citation>
    <scope>NUCLEOTIDE SEQUENCE [LARGE SCALE GENOMIC DNA]</scope>
    <source>
        <strain evidence="3 4">SM13</strain>
    </source>
</reference>
<gene>
    <name evidence="3" type="ORF">J3359_16595</name>
</gene>
<feature type="domain" description="Secretion system C-terminal sorting" evidence="2">
    <location>
        <begin position="456"/>
        <end position="525"/>
    </location>
</feature>
<dbReference type="Gene3D" id="1.50.10.140">
    <property type="match status" value="1"/>
</dbReference>
<dbReference type="InterPro" id="IPR026444">
    <property type="entry name" value="Secre_tail"/>
</dbReference>
<dbReference type="AlphaFoldDB" id="A0A975CMK6"/>
<accession>A0A975CMK6</accession>
<proteinExistence type="predicted"/>
<dbReference type="KEGG" id="pcea:J3359_16595"/>
<dbReference type="Proteomes" id="UP000663920">
    <property type="component" value="Chromosome"/>
</dbReference>
<evidence type="ECO:0000256" key="1">
    <source>
        <dbReference type="ARBA" id="ARBA00022729"/>
    </source>
</evidence>
<keyword evidence="4" id="KW-1185">Reference proteome</keyword>
<dbReference type="Pfam" id="PF18962">
    <property type="entry name" value="Por_Secre_tail"/>
    <property type="match status" value="1"/>
</dbReference>
<sequence length="527" mass="58904">MKKIHYKKIVIITILQILIFSQKTIGQITIDQLLENTCKLYESMRLPNGMYRDAKIIKTGWSDYHPISAANVGTGLIALCIADKAGYITDAETKAIETLKTILGYTTGFTPDRNNKGYYRHFLDINTGAQAWNSEYSTIDTALLTTGALFAKKYFSNNTQIATYANELFLSVNWVSAIDNPTTGSIWLEQNALGNGQGSSAKPFNEYMIVAYLAKKSEGNSLGNGTTAWNVWTQLSNFAYANYWGYQILSDYNSTNSFRSNFVIQFPFYLVPWAHNSTVYKTYMSNSLAADKLYYTKIQSSYPTGHISNYEWGLGAGSSPTTIGNTAYTTIGYHADDINNHPAKVVSPHIIAGFLPTDATVKNDLIQMLSGTRGLYNLPTGETLLWRYSLDEITWKPNEIQGVDYSSMLFGLAANKFGNTFFSTYNNYDFPATTKTANKTHVLNTKPKIDISNFNIHPNPASTNLTIVLPANTSNTIVNIYNYLGKLVLKRKLNTSNILEVKNLSKGVYILKLNVGNKIYIKKFIKE</sequence>